<dbReference type="Gene3D" id="3.50.50.60">
    <property type="entry name" value="FAD/NAD(P)-binding domain"/>
    <property type="match status" value="1"/>
</dbReference>
<sequence>MLDNKFKVVVIGSGPVGLTAAHALSQAGIDFIVLEHRASVVVDVGAAMSIWPHGFRVLAQLGLLERLEKIGVEVGRTMSLTLEGHKYKENNAARAIKVNHGTCQFMTHRANLLDVLYGTLSDADKSRILTNKKVTNITTHADGVIVHCEDGSTHKGSIVIGADGAHSFVRQKMRELAIQSSSPATPLNEEKPYLSEYRIMWCTFPRQPGGEPGDAFDIHGTDVSLQTLTGLDRTWVFVYERLENLTPERVAYTQADVEALAARHGECAITETLRLKDVFPLRVTAGMTNLEEGILRHWSWNRIVLVGDACHKMTPNLGQGFNNGVQDVVVLVNELYRIVPSGVVDTDVLEGAFARYQAARIDLLKKEYAGSAAWTRMSAWRNGTYRVLDRYIIPAIPWFDGFFISKVVSPRISKMAVLDFVEGEESFKGKMPWKNGIKVRGKKLAE</sequence>
<dbReference type="PANTHER" id="PTHR47356:SF2">
    <property type="entry name" value="FAD-BINDING DOMAIN-CONTAINING PROTEIN-RELATED"/>
    <property type="match status" value="1"/>
</dbReference>
<feature type="domain" description="FAD-binding" evidence="6">
    <location>
        <begin position="6"/>
        <end position="336"/>
    </location>
</feature>
<dbReference type="InterPro" id="IPR036188">
    <property type="entry name" value="FAD/NAD-bd_sf"/>
</dbReference>
<evidence type="ECO:0000259" key="6">
    <source>
        <dbReference type="Pfam" id="PF01494"/>
    </source>
</evidence>
<evidence type="ECO:0000256" key="5">
    <source>
        <dbReference type="ARBA" id="ARBA00023002"/>
    </source>
</evidence>
<keyword evidence="4" id="KW-0274">FAD</keyword>
<proteinExistence type="inferred from homology"/>
<dbReference type="InterPro" id="IPR050562">
    <property type="entry name" value="FAD_mOase_fung"/>
</dbReference>
<name>A0AAE0NYR9_9PEZI</name>
<accession>A0AAE0NYR9</accession>
<evidence type="ECO:0000313" key="8">
    <source>
        <dbReference type="Proteomes" id="UP001285441"/>
    </source>
</evidence>
<comment type="cofactor">
    <cofactor evidence="1">
        <name>FAD</name>
        <dbReference type="ChEBI" id="CHEBI:57692"/>
    </cofactor>
</comment>
<dbReference type="EMBL" id="JAULSW010000002">
    <property type="protein sequence ID" value="KAK3390049.1"/>
    <property type="molecule type" value="Genomic_DNA"/>
</dbReference>
<dbReference type="SUPFAM" id="SSF51905">
    <property type="entry name" value="FAD/NAD(P)-binding domain"/>
    <property type="match status" value="1"/>
</dbReference>
<evidence type="ECO:0000256" key="4">
    <source>
        <dbReference type="ARBA" id="ARBA00022827"/>
    </source>
</evidence>
<dbReference type="PANTHER" id="PTHR47356">
    <property type="entry name" value="FAD-DEPENDENT MONOOXYGENASE ASQG-RELATED"/>
    <property type="match status" value="1"/>
</dbReference>
<dbReference type="GO" id="GO:0071949">
    <property type="term" value="F:FAD binding"/>
    <property type="evidence" value="ECO:0007669"/>
    <property type="project" value="InterPro"/>
</dbReference>
<reference evidence="7" key="2">
    <citation type="submission" date="2023-06" db="EMBL/GenBank/DDBJ databases">
        <authorList>
            <consortium name="Lawrence Berkeley National Laboratory"/>
            <person name="Haridas S."/>
            <person name="Hensen N."/>
            <person name="Bonometti L."/>
            <person name="Westerberg I."/>
            <person name="Brannstrom I.O."/>
            <person name="Guillou S."/>
            <person name="Cros-Aarteil S."/>
            <person name="Calhoun S."/>
            <person name="Kuo A."/>
            <person name="Mondo S."/>
            <person name="Pangilinan J."/>
            <person name="Riley R."/>
            <person name="LaButti K."/>
            <person name="Andreopoulos B."/>
            <person name="Lipzen A."/>
            <person name="Chen C."/>
            <person name="Yanf M."/>
            <person name="Daum C."/>
            <person name="Ng V."/>
            <person name="Clum A."/>
            <person name="Steindorff A."/>
            <person name="Ohm R."/>
            <person name="Martin F."/>
            <person name="Silar P."/>
            <person name="Natvig D."/>
            <person name="Lalanne C."/>
            <person name="Gautier V."/>
            <person name="Ament-velasquez S.L."/>
            <person name="Kruys A."/>
            <person name="Hutchinson M.I."/>
            <person name="Powell A.J."/>
            <person name="Barry K."/>
            <person name="Miller A.N."/>
            <person name="Grigoriev I.V."/>
            <person name="Debuchy R."/>
            <person name="Gladieux P."/>
            <person name="Thoren M.H."/>
            <person name="Johannesson H."/>
        </authorList>
    </citation>
    <scope>NUCLEOTIDE SEQUENCE</scope>
    <source>
        <strain evidence="7">CBS 232.78</strain>
    </source>
</reference>
<evidence type="ECO:0000256" key="1">
    <source>
        <dbReference type="ARBA" id="ARBA00001974"/>
    </source>
</evidence>
<evidence type="ECO:0000256" key="2">
    <source>
        <dbReference type="ARBA" id="ARBA00007992"/>
    </source>
</evidence>
<comment type="similarity">
    <text evidence="2">Belongs to the paxM FAD-dependent monooxygenase family.</text>
</comment>
<evidence type="ECO:0000313" key="7">
    <source>
        <dbReference type="EMBL" id="KAK3390049.1"/>
    </source>
</evidence>
<evidence type="ECO:0000256" key="3">
    <source>
        <dbReference type="ARBA" id="ARBA00022630"/>
    </source>
</evidence>
<gene>
    <name evidence="7" type="ORF">B0H63DRAFT_538208</name>
</gene>
<reference evidence="7" key="1">
    <citation type="journal article" date="2023" name="Mol. Phylogenet. Evol.">
        <title>Genome-scale phylogeny and comparative genomics of the fungal order Sordariales.</title>
        <authorList>
            <person name="Hensen N."/>
            <person name="Bonometti L."/>
            <person name="Westerberg I."/>
            <person name="Brannstrom I.O."/>
            <person name="Guillou S."/>
            <person name="Cros-Aarteil S."/>
            <person name="Calhoun S."/>
            <person name="Haridas S."/>
            <person name="Kuo A."/>
            <person name="Mondo S."/>
            <person name="Pangilinan J."/>
            <person name="Riley R."/>
            <person name="LaButti K."/>
            <person name="Andreopoulos B."/>
            <person name="Lipzen A."/>
            <person name="Chen C."/>
            <person name="Yan M."/>
            <person name="Daum C."/>
            <person name="Ng V."/>
            <person name="Clum A."/>
            <person name="Steindorff A."/>
            <person name="Ohm R.A."/>
            <person name="Martin F."/>
            <person name="Silar P."/>
            <person name="Natvig D.O."/>
            <person name="Lalanne C."/>
            <person name="Gautier V."/>
            <person name="Ament-Velasquez S.L."/>
            <person name="Kruys A."/>
            <person name="Hutchinson M.I."/>
            <person name="Powell A.J."/>
            <person name="Barry K."/>
            <person name="Miller A.N."/>
            <person name="Grigoriev I.V."/>
            <person name="Debuchy R."/>
            <person name="Gladieux P."/>
            <person name="Hiltunen Thoren M."/>
            <person name="Johannesson H."/>
        </authorList>
    </citation>
    <scope>NUCLEOTIDE SEQUENCE</scope>
    <source>
        <strain evidence="7">CBS 232.78</strain>
    </source>
</reference>
<keyword evidence="8" id="KW-1185">Reference proteome</keyword>
<keyword evidence="5" id="KW-0560">Oxidoreductase</keyword>
<protein>
    <recommendedName>
        <fullName evidence="6">FAD-binding domain-containing protein</fullName>
    </recommendedName>
</protein>
<dbReference type="AlphaFoldDB" id="A0AAE0NYR9"/>
<dbReference type="GO" id="GO:0004497">
    <property type="term" value="F:monooxygenase activity"/>
    <property type="evidence" value="ECO:0007669"/>
    <property type="project" value="InterPro"/>
</dbReference>
<comment type="caution">
    <text evidence="7">The sequence shown here is derived from an EMBL/GenBank/DDBJ whole genome shotgun (WGS) entry which is preliminary data.</text>
</comment>
<keyword evidence="3" id="KW-0285">Flavoprotein</keyword>
<dbReference type="Pfam" id="PF01494">
    <property type="entry name" value="FAD_binding_3"/>
    <property type="match status" value="1"/>
</dbReference>
<dbReference type="InterPro" id="IPR002938">
    <property type="entry name" value="FAD-bd"/>
</dbReference>
<organism evidence="7 8">
    <name type="scientific">Podospora didyma</name>
    <dbReference type="NCBI Taxonomy" id="330526"/>
    <lineage>
        <taxon>Eukaryota</taxon>
        <taxon>Fungi</taxon>
        <taxon>Dikarya</taxon>
        <taxon>Ascomycota</taxon>
        <taxon>Pezizomycotina</taxon>
        <taxon>Sordariomycetes</taxon>
        <taxon>Sordariomycetidae</taxon>
        <taxon>Sordariales</taxon>
        <taxon>Podosporaceae</taxon>
        <taxon>Podospora</taxon>
    </lineage>
</organism>
<dbReference type="Proteomes" id="UP001285441">
    <property type="component" value="Unassembled WGS sequence"/>
</dbReference>
<dbReference type="PRINTS" id="PR00420">
    <property type="entry name" value="RNGMNOXGNASE"/>
</dbReference>